<sequence>MISWQAVLIGYGCGLVTVQLFAIYIMLLTQIQHGFQGCLMNWNTEFLRECKGTRKEIRFKSNKLLEMQIKAFTFIRQQNAQLAYHEKETYSQKWESLGP</sequence>
<dbReference type="Proteomes" id="UP000824120">
    <property type="component" value="Chromosome 1"/>
</dbReference>
<organism evidence="2 3">
    <name type="scientific">Solanum commersonii</name>
    <name type="common">Commerson's wild potato</name>
    <name type="synonym">Commerson's nightshade</name>
    <dbReference type="NCBI Taxonomy" id="4109"/>
    <lineage>
        <taxon>Eukaryota</taxon>
        <taxon>Viridiplantae</taxon>
        <taxon>Streptophyta</taxon>
        <taxon>Embryophyta</taxon>
        <taxon>Tracheophyta</taxon>
        <taxon>Spermatophyta</taxon>
        <taxon>Magnoliopsida</taxon>
        <taxon>eudicotyledons</taxon>
        <taxon>Gunneridae</taxon>
        <taxon>Pentapetalae</taxon>
        <taxon>asterids</taxon>
        <taxon>lamiids</taxon>
        <taxon>Solanales</taxon>
        <taxon>Solanaceae</taxon>
        <taxon>Solanoideae</taxon>
        <taxon>Solaneae</taxon>
        <taxon>Solanum</taxon>
    </lineage>
</organism>
<gene>
    <name evidence="2" type="ORF">H5410_000540</name>
</gene>
<keyword evidence="1" id="KW-1133">Transmembrane helix</keyword>
<feature type="transmembrane region" description="Helical" evidence="1">
    <location>
        <begin position="6"/>
        <end position="27"/>
    </location>
</feature>
<accession>A0A9J6AXI8</accession>
<keyword evidence="1" id="KW-0472">Membrane</keyword>
<protein>
    <submittedName>
        <fullName evidence="2">Uncharacterized protein</fullName>
    </submittedName>
</protein>
<dbReference type="EMBL" id="JACXVP010000001">
    <property type="protein sequence ID" value="KAG5628823.1"/>
    <property type="molecule type" value="Genomic_DNA"/>
</dbReference>
<evidence type="ECO:0000313" key="2">
    <source>
        <dbReference type="EMBL" id="KAG5628823.1"/>
    </source>
</evidence>
<proteinExistence type="predicted"/>
<comment type="caution">
    <text evidence="2">The sequence shown here is derived from an EMBL/GenBank/DDBJ whole genome shotgun (WGS) entry which is preliminary data.</text>
</comment>
<reference evidence="2 3" key="1">
    <citation type="submission" date="2020-09" db="EMBL/GenBank/DDBJ databases">
        <title>De no assembly of potato wild relative species, Solanum commersonii.</title>
        <authorList>
            <person name="Cho K."/>
        </authorList>
    </citation>
    <scope>NUCLEOTIDE SEQUENCE [LARGE SCALE GENOMIC DNA]</scope>
    <source>
        <strain evidence="2">LZ3.2</strain>
        <tissue evidence="2">Leaf</tissue>
    </source>
</reference>
<dbReference type="AlphaFoldDB" id="A0A9J6AXI8"/>
<keyword evidence="3" id="KW-1185">Reference proteome</keyword>
<name>A0A9J6AXI8_SOLCO</name>
<evidence type="ECO:0000313" key="3">
    <source>
        <dbReference type="Proteomes" id="UP000824120"/>
    </source>
</evidence>
<evidence type="ECO:0000256" key="1">
    <source>
        <dbReference type="SAM" id="Phobius"/>
    </source>
</evidence>
<keyword evidence="1" id="KW-0812">Transmembrane</keyword>